<dbReference type="EMBL" id="AZDJ01000001">
    <property type="protein sequence ID" value="KRK74177.1"/>
    <property type="molecule type" value="Genomic_DNA"/>
</dbReference>
<dbReference type="HAMAP" id="MF_00173">
    <property type="entry name" value="Arg_repressor"/>
    <property type="match status" value="1"/>
</dbReference>
<dbReference type="Pfam" id="PF02863">
    <property type="entry name" value="Arg_repressor_C"/>
    <property type="match status" value="1"/>
</dbReference>
<keyword evidence="3 7" id="KW-0963">Cytoplasm</keyword>
<dbReference type="SUPFAM" id="SSF55252">
    <property type="entry name" value="C-terminal domain of arginine repressor"/>
    <property type="match status" value="1"/>
</dbReference>
<reference evidence="10 11" key="1">
    <citation type="journal article" date="2015" name="Genome Announc.">
        <title>Expanding the biotechnology potential of lactobacilli through comparative genomics of 213 strains and associated genera.</title>
        <authorList>
            <person name="Sun Z."/>
            <person name="Harris H.M."/>
            <person name="McCann A."/>
            <person name="Guo C."/>
            <person name="Argimon S."/>
            <person name="Zhang W."/>
            <person name="Yang X."/>
            <person name="Jeffery I.B."/>
            <person name="Cooney J.C."/>
            <person name="Kagawa T.F."/>
            <person name="Liu W."/>
            <person name="Song Y."/>
            <person name="Salvetti E."/>
            <person name="Wrobel A."/>
            <person name="Rasinkangas P."/>
            <person name="Parkhill J."/>
            <person name="Rea M.C."/>
            <person name="O'Sullivan O."/>
            <person name="Ritari J."/>
            <person name="Douillard F.P."/>
            <person name="Paul Ross R."/>
            <person name="Yang R."/>
            <person name="Briner A.E."/>
            <person name="Felis G.E."/>
            <person name="de Vos W.M."/>
            <person name="Barrangou R."/>
            <person name="Klaenhammer T.R."/>
            <person name="Caufield P.W."/>
            <person name="Cui Y."/>
            <person name="Zhang H."/>
            <person name="O'Toole P.W."/>
        </authorList>
    </citation>
    <scope>NUCLEOTIDE SEQUENCE [LARGE SCALE GENOMIC DNA]</scope>
    <source>
        <strain evidence="10 11">JCM 17158</strain>
    </source>
</reference>
<dbReference type="InterPro" id="IPR001669">
    <property type="entry name" value="Arg_repress"/>
</dbReference>
<dbReference type="OrthoDB" id="9807089at2"/>
<dbReference type="GO" id="GO:0006526">
    <property type="term" value="P:L-arginine biosynthetic process"/>
    <property type="evidence" value="ECO:0007669"/>
    <property type="project" value="UniProtKB-UniPathway"/>
</dbReference>
<dbReference type="GO" id="GO:0003700">
    <property type="term" value="F:DNA-binding transcription factor activity"/>
    <property type="evidence" value="ECO:0007669"/>
    <property type="project" value="UniProtKB-UniRule"/>
</dbReference>
<evidence type="ECO:0000256" key="1">
    <source>
        <dbReference type="ARBA" id="ARBA00004496"/>
    </source>
</evidence>
<dbReference type="RefSeq" id="WP_054723097.1">
    <property type="nucleotide sequence ID" value="NZ_AZDJ01000001.1"/>
</dbReference>
<accession>A0A0R1K0I2</accession>
<dbReference type="SUPFAM" id="SSF46785">
    <property type="entry name" value="Winged helix' DNA-binding domain"/>
    <property type="match status" value="1"/>
</dbReference>
<dbReference type="Pfam" id="PF01316">
    <property type="entry name" value="Arg_repressor"/>
    <property type="match status" value="1"/>
</dbReference>
<dbReference type="PRINTS" id="PR01467">
    <property type="entry name" value="ARGREPRESSOR"/>
</dbReference>
<dbReference type="GO" id="GO:0051259">
    <property type="term" value="P:protein complex oligomerization"/>
    <property type="evidence" value="ECO:0007669"/>
    <property type="project" value="InterPro"/>
</dbReference>
<name>A0A0R1K0I2_9LACO</name>
<dbReference type="STRING" id="1291734.FD02_GL000772"/>
<dbReference type="InterPro" id="IPR020899">
    <property type="entry name" value="Arg_repress_C"/>
</dbReference>
<evidence type="ECO:0000259" key="9">
    <source>
        <dbReference type="Pfam" id="PF02863"/>
    </source>
</evidence>
<dbReference type="GO" id="GO:1900079">
    <property type="term" value="P:regulation of arginine biosynthetic process"/>
    <property type="evidence" value="ECO:0007669"/>
    <property type="project" value="UniProtKB-UniRule"/>
</dbReference>
<evidence type="ECO:0000256" key="6">
    <source>
        <dbReference type="ARBA" id="ARBA00023163"/>
    </source>
</evidence>
<gene>
    <name evidence="7" type="primary">argR</name>
    <name evidence="10" type="ORF">FD02_GL000772</name>
</gene>
<dbReference type="Proteomes" id="UP000051804">
    <property type="component" value="Unassembled WGS sequence"/>
</dbReference>
<keyword evidence="7" id="KW-0678">Repressor</keyword>
<protein>
    <recommendedName>
        <fullName evidence="7">Arginine repressor</fullName>
    </recommendedName>
</protein>
<organism evidence="10 11">
    <name type="scientific">Lacticaseibacillus nasuensis JCM 17158</name>
    <dbReference type="NCBI Taxonomy" id="1291734"/>
    <lineage>
        <taxon>Bacteria</taxon>
        <taxon>Bacillati</taxon>
        <taxon>Bacillota</taxon>
        <taxon>Bacilli</taxon>
        <taxon>Lactobacillales</taxon>
        <taxon>Lactobacillaceae</taxon>
        <taxon>Lacticaseibacillus</taxon>
    </lineage>
</organism>
<dbReference type="Gene3D" id="1.10.10.10">
    <property type="entry name" value="Winged helix-like DNA-binding domain superfamily/Winged helix DNA-binding domain"/>
    <property type="match status" value="1"/>
</dbReference>
<evidence type="ECO:0000256" key="4">
    <source>
        <dbReference type="ARBA" id="ARBA00023015"/>
    </source>
</evidence>
<comment type="subcellular location">
    <subcellularLocation>
        <location evidence="1 7">Cytoplasm</location>
    </subcellularLocation>
</comment>
<dbReference type="PANTHER" id="PTHR34471">
    <property type="entry name" value="ARGININE REPRESSOR"/>
    <property type="match status" value="1"/>
</dbReference>
<evidence type="ECO:0000256" key="2">
    <source>
        <dbReference type="ARBA" id="ARBA00008316"/>
    </source>
</evidence>
<comment type="caution">
    <text evidence="10">The sequence shown here is derived from an EMBL/GenBank/DDBJ whole genome shotgun (WGS) entry which is preliminary data.</text>
</comment>
<comment type="function">
    <text evidence="7">Regulates arginine biosynthesis genes.</text>
</comment>
<evidence type="ECO:0000313" key="10">
    <source>
        <dbReference type="EMBL" id="KRK74177.1"/>
    </source>
</evidence>
<feature type="domain" description="Arginine repressor C-terminal" evidence="9">
    <location>
        <begin position="81"/>
        <end position="144"/>
    </location>
</feature>
<feature type="domain" description="Arginine repressor DNA-binding" evidence="8">
    <location>
        <begin position="1"/>
        <end position="66"/>
    </location>
</feature>
<dbReference type="Gene3D" id="3.30.1360.40">
    <property type="match status" value="1"/>
</dbReference>
<dbReference type="PANTHER" id="PTHR34471:SF1">
    <property type="entry name" value="ARGININE REPRESSOR"/>
    <property type="match status" value="1"/>
</dbReference>
<dbReference type="GO" id="GO:0034618">
    <property type="term" value="F:arginine binding"/>
    <property type="evidence" value="ECO:0007669"/>
    <property type="project" value="InterPro"/>
</dbReference>
<dbReference type="PATRIC" id="fig|1291734.4.peg.799"/>
<sequence>MNKSERQAAVARIINQQPIATQDELLEALKAANITATQATISRDVRELKIFKAQDANGNVRYTLFRGDEASQIERLGASIREVGLGITRVQFMNVIKTLPSNGNLLAAQIDEIHFKQVVGTLAGHDTIVVISPDEVAAKWFQQRYENSFE</sequence>
<dbReference type="AlphaFoldDB" id="A0A0R1K0I2"/>
<keyword evidence="11" id="KW-1185">Reference proteome</keyword>
<evidence type="ECO:0000259" key="8">
    <source>
        <dbReference type="Pfam" id="PF01316"/>
    </source>
</evidence>
<evidence type="ECO:0000313" key="11">
    <source>
        <dbReference type="Proteomes" id="UP000051804"/>
    </source>
</evidence>
<dbReference type="GO" id="GO:0005737">
    <property type="term" value="C:cytoplasm"/>
    <property type="evidence" value="ECO:0007669"/>
    <property type="project" value="UniProtKB-SubCell"/>
</dbReference>
<dbReference type="GO" id="GO:0003677">
    <property type="term" value="F:DNA binding"/>
    <property type="evidence" value="ECO:0007669"/>
    <property type="project" value="UniProtKB-KW"/>
</dbReference>
<evidence type="ECO:0000256" key="7">
    <source>
        <dbReference type="HAMAP-Rule" id="MF_00173"/>
    </source>
</evidence>
<proteinExistence type="inferred from homology"/>
<keyword evidence="7" id="KW-0055">Arginine biosynthesis</keyword>
<dbReference type="InterPro" id="IPR036388">
    <property type="entry name" value="WH-like_DNA-bd_sf"/>
</dbReference>
<evidence type="ECO:0000256" key="5">
    <source>
        <dbReference type="ARBA" id="ARBA00023125"/>
    </source>
</evidence>
<dbReference type="InterPro" id="IPR036390">
    <property type="entry name" value="WH_DNA-bd_sf"/>
</dbReference>
<dbReference type="InterPro" id="IPR020900">
    <property type="entry name" value="Arg_repress_DNA-bd"/>
</dbReference>
<keyword evidence="5 7" id="KW-0238">DNA-binding</keyword>
<dbReference type="UniPathway" id="UPA00068"/>
<evidence type="ECO:0000256" key="3">
    <source>
        <dbReference type="ARBA" id="ARBA00022490"/>
    </source>
</evidence>
<keyword evidence="7" id="KW-0028">Amino-acid biosynthesis</keyword>
<keyword evidence="6 7" id="KW-0804">Transcription</keyword>
<comment type="similarity">
    <text evidence="2 7">Belongs to the ArgR family.</text>
</comment>
<dbReference type="InterPro" id="IPR036251">
    <property type="entry name" value="Arg_repress_C_sf"/>
</dbReference>
<comment type="pathway">
    <text evidence="7">Amino-acid biosynthesis; L-arginine biosynthesis [regulation].</text>
</comment>
<keyword evidence="4 7" id="KW-0805">Transcription regulation</keyword>